<feature type="transmembrane region" description="Helical" evidence="8">
    <location>
        <begin position="35"/>
        <end position="52"/>
    </location>
</feature>
<dbReference type="RefSeq" id="WP_130343763.1">
    <property type="nucleotide sequence ID" value="NZ_SGWQ01000003.1"/>
</dbReference>
<feature type="compositionally biased region" description="Basic and acidic residues" evidence="7">
    <location>
        <begin position="595"/>
        <end position="606"/>
    </location>
</feature>
<dbReference type="EMBL" id="SGWQ01000003">
    <property type="protein sequence ID" value="RZS40747.1"/>
    <property type="molecule type" value="Genomic_DNA"/>
</dbReference>
<evidence type="ECO:0000256" key="5">
    <source>
        <dbReference type="ARBA" id="ARBA00023136"/>
    </source>
</evidence>
<keyword evidence="2" id="KW-1003">Cell membrane</keyword>
<keyword evidence="3 8" id="KW-0812">Transmembrane</keyword>
<dbReference type="GO" id="GO:0005886">
    <property type="term" value="C:plasma membrane"/>
    <property type="evidence" value="ECO:0007669"/>
    <property type="project" value="UniProtKB-SubCell"/>
</dbReference>
<evidence type="ECO:0000256" key="8">
    <source>
        <dbReference type="SAM" id="Phobius"/>
    </source>
</evidence>
<evidence type="ECO:0000313" key="11">
    <source>
        <dbReference type="Proteomes" id="UP000294257"/>
    </source>
</evidence>
<gene>
    <name evidence="10" type="ORF">EV193_10360</name>
</gene>
<evidence type="ECO:0000256" key="3">
    <source>
        <dbReference type="ARBA" id="ARBA00022692"/>
    </source>
</evidence>
<dbReference type="AlphaFoldDB" id="A0A4Q7KVS5"/>
<feature type="transmembrane region" description="Helical" evidence="8">
    <location>
        <begin position="107"/>
        <end position="126"/>
    </location>
</feature>
<dbReference type="Proteomes" id="UP000294257">
    <property type="component" value="Unassembled WGS sequence"/>
</dbReference>
<dbReference type="PANTHER" id="PTHR30509:SF9">
    <property type="entry name" value="MULTIDRUG RESISTANCE PROTEIN MDTO"/>
    <property type="match status" value="1"/>
</dbReference>
<dbReference type="OrthoDB" id="3816110at2"/>
<name>A0A4Q7KVS5_9PSEU</name>
<evidence type="ECO:0000259" key="9">
    <source>
        <dbReference type="Pfam" id="PF13515"/>
    </source>
</evidence>
<keyword evidence="11" id="KW-1185">Reference proteome</keyword>
<sequence length="628" mass="66473">MGATPEPPRPLSELAAPHWAVQLVRPQRTPVQWRLMARAAVALGVPLALGVATRRLDLGVLVSIGALCGTLVATTGPYRYRLSRMGFAAVLGAAGFTVGTFTSGHGWWTSAVMVALAALSAVISSIGANASAAGLQLLVFGILGGGLGPPDYAPLLFAAGAAWAVLLAIGAWPVRATVPERAAIALVYANLVDVLRTIGTRAAGPARQRLTSAMNDAHDILLSARSRLEGRDASYRRLFLILAKTTPVVEATVALLHARQRPPAKAIADVVEVGEAIRTSSRAPSVEQDGTALRRSLSRVVAVINDEDAAEAPPTTKTPVRQRFDAWLDSVRAGPQVWRHALRLALCIALAEVISRQLELDRSYWVALTVAIVLKPDFGSVFGRAVLRAGGTVIGVLLGAAVLAIAPGGWVLVALMAALAFVLPEAKARSYGLFSMFITPLVIVQLDLAHAGNPALVTARLVDTLAGCLIVLVFGYLLWPGSRATRLDARIAEVADGLAEYLRVALRPDPRGRSALRRRTYSNLSDLRVRAQQLISEPGAPGRAAAAWWPTIIGLERLTDAVTRVAVELTHGAEPPDPADVDTLASGVTEVAGAVREERRPRRPELPDDEPVTAIAEALTELTATVQR</sequence>
<feature type="transmembrane region" description="Helical" evidence="8">
    <location>
        <begin position="155"/>
        <end position="174"/>
    </location>
</feature>
<feature type="transmembrane region" description="Helical" evidence="8">
    <location>
        <begin position="457"/>
        <end position="479"/>
    </location>
</feature>
<reference evidence="10 11" key="1">
    <citation type="submission" date="2019-02" db="EMBL/GenBank/DDBJ databases">
        <title>Genomic Encyclopedia of Type Strains, Phase IV (KMG-IV): sequencing the most valuable type-strain genomes for metagenomic binning, comparative biology and taxonomic classification.</title>
        <authorList>
            <person name="Goeker M."/>
        </authorList>
    </citation>
    <scope>NUCLEOTIDE SEQUENCE [LARGE SCALE GENOMIC DNA]</scope>
    <source>
        <strain evidence="10 11">DSM 101727</strain>
    </source>
</reference>
<keyword evidence="5 8" id="KW-0472">Membrane</keyword>
<comment type="similarity">
    <text evidence="6">Belongs to the YccS/YhfK family.</text>
</comment>
<dbReference type="Pfam" id="PF13515">
    <property type="entry name" value="FUSC_2"/>
    <property type="match status" value="1"/>
</dbReference>
<evidence type="ECO:0000256" key="6">
    <source>
        <dbReference type="ARBA" id="ARBA00043993"/>
    </source>
</evidence>
<feature type="transmembrane region" description="Helical" evidence="8">
    <location>
        <begin position="58"/>
        <end position="78"/>
    </location>
</feature>
<organism evidence="10 11">
    <name type="scientific">Herbihabitans rhizosphaerae</name>
    <dbReference type="NCBI Taxonomy" id="1872711"/>
    <lineage>
        <taxon>Bacteria</taxon>
        <taxon>Bacillati</taxon>
        <taxon>Actinomycetota</taxon>
        <taxon>Actinomycetes</taxon>
        <taxon>Pseudonocardiales</taxon>
        <taxon>Pseudonocardiaceae</taxon>
        <taxon>Herbihabitans</taxon>
    </lineage>
</organism>
<feature type="transmembrane region" description="Helical" evidence="8">
    <location>
        <begin position="393"/>
        <end position="423"/>
    </location>
</feature>
<evidence type="ECO:0000256" key="7">
    <source>
        <dbReference type="SAM" id="MobiDB-lite"/>
    </source>
</evidence>
<evidence type="ECO:0000256" key="2">
    <source>
        <dbReference type="ARBA" id="ARBA00022475"/>
    </source>
</evidence>
<feature type="transmembrane region" description="Helical" evidence="8">
    <location>
        <begin position="430"/>
        <end position="451"/>
    </location>
</feature>
<comment type="caution">
    <text evidence="10">The sequence shown here is derived from an EMBL/GenBank/DDBJ whole genome shotgun (WGS) entry which is preliminary data.</text>
</comment>
<accession>A0A4Q7KVS5</accession>
<evidence type="ECO:0000256" key="4">
    <source>
        <dbReference type="ARBA" id="ARBA00022989"/>
    </source>
</evidence>
<protein>
    <submittedName>
        <fullName evidence="10">Putative membrane protein YccC</fullName>
    </submittedName>
</protein>
<feature type="transmembrane region" description="Helical" evidence="8">
    <location>
        <begin position="364"/>
        <end position="387"/>
    </location>
</feature>
<keyword evidence="4 8" id="KW-1133">Transmembrane helix</keyword>
<feature type="transmembrane region" description="Helical" evidence="8">
    <location>
        <begin position="85"/>
        <end position="101"/>
    </location>
</feature>
<evidence type="ECO:0000313" key="10">
    <source>
        <dbReference type="EMBL" id="RZS40747.1"/>
    </source>
</evidence>
<dbReference type="PANTHER" id="PTHR30509">
    <property type="entry name" value="P-HYDROXYBENZOIC ACID EFFLUX PUMP SUBUNIT-RELATED"/>
    <property type="match status" value="1"/>
</dbReference>
<evidence type="ECO:0000256" key="1">
    <source>
        <dbReference type="ARBA" id="ARBA00004651"/>
    </source>
</evidence>
<feature type="domain" description="Integral membrane bound transporter" evidence="9">
    <location>
        <begin position="351"/>
        <end position="474"/>
    </location>
</feature>
<proteinExistence type="inferred from homology"/>
<comment type="subcellular location">
    <subcellularLocation>
        <location evidence="1">Cell membrane</location>
        <topology evidence="1">Multi-pass membrane protein</topology>
    </subcellularLocation>
</comment>
<dbReference type="InterPro" id="IPR049453">
    <property type="entry name" value="Memb_transporter_dom"/>
</dbReference>
<feature type="region of interest" description="Disordered" evidence="7">
    <location>
        <begin position="594"/>
        <end position="614"/>
    </location>
</feature>